<dbReference type="Ensembl" id="ENSCLMT00005000294.1">
    <property type="protein sequence ID" value="ENSCLMP00005000281.1"/>
    <property type="gene ID" value="ENSCLMG00005000223.1"/>
</dbReference>
<evidence type="ECO:0000256" key="7">
    <source>
        <dbReference type="ARBA" id="ARBA00022949"/>
    </source>
</evidence>
<dbReference type="KEGG" id="clum:117735761"/>
<evidence type="ECO:0000256" key="13">
    <source>
        <dbReference type="SAM" id="MobiDB-lite"/>
    </source>
</evidence>
<sequence length="597" mass="65726">MSSGGFGSVTRSGRVREIPHYDQVPMGSLWQDPDFPMPPEPLHKMAPAVSSDHFPPPPLPEQRAVGLTSLYPPSDDEPMEEDCDVMDIKPVHRFIPVSVKNFFRGNSGKRGSKVWANPSPPPPPVPAPYITAPLSTKSTSCHTTTGVPCSPPTSAPPSPSLLGSYRDPYGGSGGSYTSQKERDALLLGSEAFDSASAVPTNLSVQTYLERVEEYHQRYAYMKSWAGLLRILGCVELLLGAAVFACVCAYVHKDNEWFNMYGYSQPQLFGGLGGSAGGGSYTGPKTPFVLVVAGLAWIVTVILVVLGMSLYYRAILLDSSWWPITECSMNLVLAVLYLSAGIMYVRDTTRGGLCNMPVFNNGVNGAFCRTEAGQTAAIVFLFITMVLYIISAGVCLKLWRHEAARMRKEGLALEMKTMGSSVPLSILGPASRLSEQTPLPTFQPDIMDSTDYSAAAPLVALQPEILRGHIPAGHIPKPVIIADYVAKYPSIRSEEGRDQYKAVFNDQYAEYKELHAEVQAMAKKFEGMDEMIQNLPTRPSSQMEKERIGGLLMEYQRKKADPTYLEKRDRCEYLKNKLSHIKQKIQEYNKVVDLNNSN</sequence>
<dbReference type="Pfam" id="PF07303">
    <property type="entry name" value="Occludin_ELL"/>
    <property type="match status" value="1"/>
</dbReference>
<dbReference type="SUPFAM" id="SSF144292">
    <property type="entry name" value="occludin/ELL-like"/>
    <property type="match status" value="1"/>
</dbReference>
<dbReference type="GeneID" id="117735761"/>
<evidence type="ECO:0000256" key="6">
    <source>
        <dbReference type="ARBA" id="ARBA00022692"/>
    </source>
</evidence>
<evidence type="ECO:0000259" key="16">
    <source>
        <dbReference type="PROSITE" id="PS51980"/>
    </source>
</evidence>
<feature type="region of interest" description="Disordered" evidence="13">
    <location>
        <begin position="29"/>
        <end position="50"/>
    </location>
</feature>
<feature type="domain" description="OCEL" evidence="16">
    <location>
        <begin position="481"/>
        <end position="592"/>
    </location>
</feature>
<feature type="compositionally biased region" description="Pro residues" evidence="13">
    <location>
        <begin position="149"/>
        <end position="159"/>
    </location>
</feature>
<reference evidence="17" key="2">
    <citation type="submission" date="2025-09" db="UniProtKB">
        <authorList>
            <consortium name="Ensembl"/>
        </authorList>
    </citation>
    <scope>IDENTIFICATION</scope>
</reference>
<dbReference type="CTD" id="563122"/>
<dbReference type="InterPro" id="IPR031176">
    <property type="entry name" value="ELL/occludin"/>
</dbReference>
<dbReference type="PANTHER" id="PTHR23288:SF3">
    <property type="entry name" value="MARVEL DOMAIN-CONTAINING PROTEIN 2"/>
    <property type="match status" value="1"/>
</dbReference>
<feature type="transmembrane region" description="Helical" evidence="14">
    <location>
        <begin position="323"/>
        <end position="344"/>
    </location>
</feature>
<feature type="region of interest" description="Disordered" evidence="13">
    <location>
        <begin position="140"/>
        <end position="164"/>
    </location>
</feature>
<keyword evidence="7" id="KW-0965">Cell junction</keyword>
<evidence type="ECO:0000256" key="5">
    <source>
        <dbReference type="ARBA" id="ARBA00022475"/>
    </source>
</evidence>
<feature type="transmembrane region" description="Helical" evidence="14">
    <location>
        <begin position="287"/>
        <end position="311"/>
    </location>
</feature>
<dbReference type="GO" id="GO:0016324">
    <property type="term" value="C:apical plasma membrane"/>
    <property type="evidence" value="ECO:0007669"/>
    <property type="project" value="TreeGrafter"/>
</dbReference>
<organism evidence="17 18">
    <name type="scientific">Cyclopterus lumpus</name>
    <name type="common">Lumpsucker</name>
    <dbReference type="NCBI Taxonomy" id="8103"/>
    <lineage>
        <taxon>Eukaryota</taxon>
        <taxon>Metazoa</taxon>
        <taxon>Chordata</taxon>
        <taxon>Craniata</taxon>
        <taxon>Vertebrata</taxon>
        <taxon>Euteleostomi</taxon>
        <taxon>Actinopterygii</taxon>
        <taxon>Neopterygii</taxon>
        <taxon>Teleostei</taxon>
        <taxon>Neoteleostei</taxon>
        <taxon>Acanthomorphata</taxon>
        <taxon>Eupercaria</taxon>
        <taxon>Perciformes</taxon>
        <taxon>Cottioidei</taxon>
        <taxon>Cottales</taxon>
        <taxon>Cyclopteridae</taxon>
        <taxon>Cyclopterus</taxon>
    </lineage>
</organism>
<protein>
    <submittedName>
        <fullName evidence="17">MARVEL domain containing 2b</fullName>
    </submittedName>
</protein>
<dbReference type="PROSITE" id="PS51980">
    <property type="entry name" value="OCEL"/>
    <property type="match status" value="1"/>
</dbReference>
<dbReference type="AlphaFoldDB" id="A0A8C2YVG5"/>
<dbReference type="PANTHER" id="PTHR23288">
    <property type="entry name" value="OCCLUDIN AND RNA POLYMERASE II ELONGATION FACTOR ELL"/>
    <property type="match status" value="1"/>
</dbReference>
<dbReference type="OrthoDB" id="6284217at2759"/>
<gene>
    <name evidence="17" type="primary">marveld2b</name>
</gene>
<feature type="domain" description="MARVEL" evidence="15">
    <location>
        <begin position="223"/>
        <end position="399"/>
    </location>
</feature>
<evidence type="ECO:0000256" key="3">
    <source>
        <dbReference type="ARBA" id="ARBA00009171"/>
    </source>
</evidence>
<feature type="transmembrane region" description="Helical" evidence="14">
    <location>
        <begin position="376"/>
        <end position="398"/>
    </location>
</feature>
<proteinExistence type="inferred from homology"/>
<evidence type="ECO:0000256" key="9">
    <source>
        <dbReference type="ARBA" id="ARBA00023054"/>
    </source>
</evidence>
<keyword evidence="18" id="KW-1185">Reference proteome</keyword>
<dbReference type="InterPro" id="IPR008253">
    <property type="entry name" value="Marvel"/>
</dbReference>
<dbReference type="Gene3D" id="6.10.140.340">
    <property type="match status" value="1"/>
</dbReference>
<dbReference type="Pfam" id="PF01284">
    <property type="entry name" value="MARVEL"/>
    <property type="match status" value="1"/>
</dbReference>
<keyword evidence="5" id="KW-1003">Cell membrane</keyword>
<keyword evidence="10 11" id="KW-0472">Membrane</keyword>
<keyword evidence="8 14" id="KW-1133">Transmembrane helix</keyword>
<dbReference type="GeneTree" id="ENSGT00940000155771"/>
<dbReference type="RefSeq" id="XP_034396438.1">
    <property type="nucleotide sequence ID" value="XM_034540547.1"/>
</dbReference>
<evidence type="ECO:0000256" key="1">
    <source>
        <dbReference type="ARBA" id="ARBA00004435"/>
    </source>
</evidence>
<comment type="similarity">
    <text evidence="3 12">Belongs to the ELL/occludin family.</text>
</comment>
<evidence type="ECO:0000313" key="17">
    <source>
        <dbReference type="Ensembl" id="ENSCLMP00005000281.1"/>
    </source>
</evidence>
<evidence type="ECO:0000313" key="18">
    <source>
        <dbReference type="Proteomes" id="UP000694565"/>
    </source>
</evidence>
<name>A0A8C2YVG5_CYCLU</name>
<accession>A0A8C2YVG5</accession>
<dbReference type="GO" id="GO:0070830">
    <property type="term" value="P:bicellular tight junction assembly"/>
    <property type="evidence" value="ECO:0007669"/>
    <property type="project" value="TreeGrafter"/>
</dbReference>
<evidence type="ECO:0000256" key="4">
    <source>
        <dbReference type="ARBA" id="ARBA00022427"/>
    </source>
</evidence>
<dbReference type="GO" id="GO:0005923">
    <property type="term" value="C:bicellular tight junction"/>
    <property type="evidence" value="ECO:0007669"/>
    <property type="project" value="UniProtKB-SubCell"/>
</dbReference>
<evidence type="ECO:0000256" key="11">
    <source>
        <dbReference type="PROSITE-ProRule" id="PRU00581"/>
    </source>
</evidence>
<evidence type="ECO:0000256" key="14">
    <source>
        <dbReference type="SAM" id="Phobius"/>
    </source>
</evidence>
<evidence type="ECO:0000256" key="2">
    <source>
        <dbReference type="ARBA" id="ARBA00004651"/>
    </source>
</evidence>
<keyword evidence="4" id="KW-0796">Tight junction</keyword>
<dbReference type="InterPro" id="IPR010844">
    <property type="entry name" value="Occludin_ELL"/>
</dbReference>
<comment type="subcellular location">
    <subcellularLocation>
        <location evidence="1">Cell junction</location>
        <location evidence="1">Tight junction</location>
    </subcellularLocation>
    <subcellularLocation>
        <location evidence="2">Cell membrane</location>
        <topology evidence="2">Multi-pass membrane protein</topology>
    </subcellularLocation>
</comment>
<dbReference type="Proteomes" id="UP000694565">
    <property type="component" value="Unplaced"/>
</dbReference>
<reference evidence="17" key="1">
    <citation type="submission" date="2025-08" db="UniProtKB">
        <authorList>
            <consortium name="Ensembl"/>
        </authorList>
    </citation>
    <scope>IDENTIFICATION</scope>
</reference>
<keyword evidence="6 11" id="KW-0812">Transmembrane</keyword>
<evidence type="ECO:0000256" key="10">
    <source>
        <dbReference type="ARBA" id="ARBA00023136"/>
    </source>
</evidence>
<dbReference type="GO" id="GO:0031410">
    <property type="term" value="C:cytoplasmic vesicle"/>
    <property type="evidence" value="ECO:0007669"/>
    <property type="project" value="TreeGrafter"/>
</dbReference>
<dbReference type="PROSITE" id="PS51225">
    <property type="entry name" value="MARVEL"/>
    <property type="match status" value="1"/>
</dbReference>
<evidence type="ECO:0000256" key="12">
    <source>
        <dbReference type="PROSITE-ProRule" id="PRU01324"/>
    </source>
</evidence>
<keyword evidence="9" id="KW-0175">Coiled coil</keyword>
<evidence type="ECO:0000256" key="8">
    <source>
        <dbReference type="ARBA" id="ARBA00022989"/>
    </source>
</evidence>
<evidence type="ECO:0000259" key="15">
    <source>
        <dbReference type="PROSITE" id="PS51225"/>
    </source>
</evidence>
<feature type="transmembrane region" description="Helical" evidence="14">
    <location>
        <begin position="227"/>
        <end position="251"/>
    </location>
</feature>